<dbReference type="InterPro" id="IPR052218">
    <property type="entry name" value="Preflagellin_Peptidase"/>
</dbReference>
<feature type="domain" description="Prepilin type IV endopeptidase peptidase" evidence="7">
    <location>
        <begin position="12"/>
        <end position="114"/>
    </location>
</feature>
<keyword evidence="2" id="KW-1003">Cell membrane</keyword>
<name>A0AAP3UYX9_9PROT</name>
<dbReference type="GO" id="GO:0005886">
    <property type="term" value="C:plasma membrane"/>
    <property type="evidence" value="ECO:0007669"/>
    <property type="project" value="UniProtKB-SubCell"/>
</dbReference>
<dbReference type="AlphaFoldDB" id="A0AAP3UYX9"/>
<dbReference type="Pfam" id="PF01478">
    <property type="entry name" value="Peptidase_A24"/>
    <property type="match status" value="1"/>
</dbReference>
<evidence type="ECO:0000256" key="1">
    <source>
        <dbReference type="ARBA" id="ARBA00004651"/>
    </source>
</evidence>
<feature type="transmembrane region" description="Helical" evidence="6">
    <location>
        <begin position="55"/>
        <end position="73"/>
    </location>
</feature>
<dbReference type="Gene3D" id="1.20.120.1220">
    <property type="match status" value="1"/>
</dbReference>
<feature type="transmembrane region" description="Helical" evidence="6">
    <location>
        <begin position="30"/>
        <end position="48"/>
    </location>
</feature>
<accession>A0AAP3UYX9</accession>
<dbReference type="PANTHER" id="PTHR36506:SF1">
    <property type="entry name" value="PREFLAGELLIN PEPTIDASE"/>
    <property type="match status" value="1"/>
</dbReference>
<evidence type="ECO:0000313" key="9">
    <source>
        <dbReference type="Proteomes" id="UP001301140"/>
    </source>
</evidence>
<dbReference type="Proteomes" id="UP001301140">
    <property type="component" value="Unassembled WGS sequence"/>
</dbReference>
<comment type="caution">
    <text evidence="8">The sequence shown here is derived from an EMBL/GenBank/DDBJ whole genome shotgun (WGS) entry which is preliminary data.</text>
</comment>
<dbReference type="EMBL" id="JARGEQ010000061">
    <property type="protein sequence ID" value="MDF1586045.1"/>
    <property type="molecule type" value="Genomic_DNA"/>
</dbReference>
<keyword evidence="9" id="KW-1185">Reference proteome</keyword>
<dbReference type="RefSeq" id="WP_327788465.1">
    <property type="nucleotide sequence ID" value="NZ_JARGEQ010000061.1"/>
</dbReference>
<proteinExistence type="predicted"/>
<protein>
    <submittedName>
        <fullName evidence="8">A24 family peptidase</fullName>
    </submittedName>
</protein>
<feature type="transmembrane region" description="Helical" evidence="6">
    <location>
        <begin position="93"/>
        <end position="119"/>
    </location>
</feature>
<evidence type="ECO:0000256" key="4">
    <source>
        <dbReference type="ARBA" id="ARBA00022989"/>
    </source>
</evidence>
<evidence type="ECO:0000256" key="2">
    <source>
        <dbReference type="ARBA" id="ARBA00022475"/>
    </source>
</evidence>
<evidence type="ECO:0000313" key="8">
    <source>
        <dbReference type="EMBL" id="MDF1586045.1"/>
    </source>
</evidence>
<evidence type="ECO:0000256" key="5">
    <source>
        <dbReference type="ARBA" id="ARBA00023136"/>
    </source>
</evidence>
<evidence type="ECO:0000259" key="7">
    <source>
        <dbReference type="Pfam" id="PF01478"/>
    </source>
</evidence>
<dbReference type="GO" id="GO:0004190">
    <property type="term" value="F:aspartic-type endopeptidase activity"/>
    <property type="evidence" value="ECO:0007669"/>
    <property type="project" value="InterPro"/>
</dbReference>
<dbReference type="PANTHER" id="PTHR36506">
    <property type="entry name" value="PREFLAGELLIN PEPTIDASE"/>
    <property type="match status" value="1"/>
</dbReference>
<keyword evidence="3 6" id="KW-0812">Transmembrane</keyword>
<evidence type="ECO:0000256" key="6">
    <source>
        <dbReference type="SAM" id="Phobius"/>
    </source>
</evidence>
<feature type="transmembrane region" description="Helical" evidence="6">
    <location>
        <begin position="155"/>
        <end position="171"/>
    </location>
</feature>
<reference evidence="8 9" key="1">
    <citation type="submission" date="2023-03" db="EMBL/GenBank/DDBJ databases">
        <title>YIM 152171 draft genome.</title>
        <authorList>
            <person name="Yang Z."/>
        </authorList>
    </citation>
    <scope>NUCLEOTIDE SEQUENCE [LARGE SCALE GENOMIC DNA]</scope>
    <source>
        <strain evidence="8 9">YIM 152171</strain>
    </source>
</reference>
<gene>
    <name evidence="8" type="ORF">PZ740_06575</name>
</gene>
<dbReference type="InterPro" id="IPR000045">
    <property type="entry name" value="Prepilin_IV_endopep_pep"/>
</dbReference>
<sequence length="174" mass="18059">MLELASQALLLAAAATLLLAALCDVAWRLIPNGVSLALVALGTGLRLAQAGPEGLIWTAAASALLFAVMLLAWSRGLMGGGDAKLLPAAAMTLPAAAVPQLVLMTALAGGALALLYLLLQQAARRLPAFPRQHRGQPLLRRLLAAEGWRLRRRGPLPYGVAIAAAALMLLLRPA</sequence>
<organism evidence="8 9">
    <name type="scientific">Marinimicrococcus flavescens</name>
    <dbReference type="NCBI Taxonomy" id="3031815"/>
    <lineage>
        <taxon>Bacteria</taxon>
        <taxon>Pseudomonadati</taxon>
        <taxon>Pseudomonadota</taxon>
        <taxon>Alphaproteobacteria</taxon>
        <taxon>Geminicoccales</taxon>
        <taxon>Geminicoccaceae</taxon>
        <taxon>Marinimicrococcus</taxon>
    </lineage>
</organism>
<keyword evidence="5 6" id="KW-0472">Membrane</keyword>
<evidence type="ECO:0000256" key="3">
    <source>
        <dbReference type="ARBA" id="ARBA00022692"/>
    </source>
</evidence>
<comment type="subcellular location">
    <subcellularLocation>
        <location evidence="1">Cell membrane</location>
        <topology evidence="1">Multi-pass membrane protein</topology>
    </subcellularLocation>
</comment>
<keyword evidence="4 6" id="KW-1133">Transmembrane helix</keyword>